<feature type="signal peptide" evidence="8">
    <location>
        <begin position="1"/>
        <end position="32"/>
    </location>
</feature>
<organism evidence="12 13">
    <name type="scientific">Saccharibacillus brassicae</name>
    <dbReference type="NCBI Taxonomy" id="2583377"/>
    <lineage>
        <taxon>Bacteria</taxon>
        <taxon>Bacillati</taxon>
        <taxon>Bacillota</taxon>
        <taxon>Bacilli</taxon>
        <taxon>Bacillales</taxon>
        <taxon>Paenibacillaceae</taxon>
        <taxon>Saccharibacillus</taxon>
    </lineage>
</organism>
<name>A0A4Y6V182_SACBS</name>
<gene>
    <name evidence="12" type="ORF">FFV09_14945</name>
</gene>
<evidence type="ECO:0000259" key="11">
    <source>
        <dbReference type="Pfam" id="PF18448"/>
    </source>
</evidence>
<dbReference type="GO" id="GO:0008422">
    <property type="term" value="F:beta-glucosidase activity"/>
    <property type="evidence" value="ECO:0007669"/>
    <property type="project" value="TreeGrafter"/>
</dbReference>
<dbReference type="GO" id="GO:0030245">
    <property type="term" value="P:cellulose catabolic process"/>
    <property type="evidence" value="ECO:0007669"/>
    <property type="project" value="UniProtKB-KW"/>
</dbReference>
<evidence type="ECO:0000259" key="10">
    <source>
        <dbReference type="Pfam" id="PF03442"/>
    </source>
</evidence>
<dbReference type="Gene3D" id="2.60.40.10">
    <property type="entry name" value="Immunoglobulins"/>
    <property type="match status" value="2"/>
</dbReference>
<dbReference type="PIRSF" id="PIRSF001043">
    <property type="entry name" value="Endoglucanase_B"/>
    <property type="match status" value="1"/>
</dbReference>
<dbReference type="InterPro" id="IPR040946">
    <property type="entry name" value="CBM46"/>
</dbReference>
<keyword evidence="6" id="KW-0624">Polysaccharide degradation</keyword>
<dbReference type="GO" id="GO:0005576">
    <property type="term" value="C:extracellular region"/>
    <property type="evidence" value="ECO:0007669"/>
    <property type="project" value="TreeGrafter"/>
</dbReference>
<feature type="domain" description="Endoglucanase B carbohydrate binding" evidence="11">
    <location>
        <begin position="466"/>
        <end position="569"/>
    </location>
</feature>
<dbReference type="InterPro" id="IPR050386">
    <property type="entry name" value="Glycosyl_hydrolase_5"/>
</dbReference>
<dbReference type="AlphaFoldDB" id="A0A4Y6V182"/>
<keyword evidence="5 7" id="KW-0326">Glycosidase</keyword>
<evidence type="ECO:0000256" key="3">
    <source>
        <dbReference type="ARBA" id="ARBA00023001"/>
    </source>
</evidence>
<dbReference type="GO" id="GO:0009986">
    <property type="term" value="C:cell surface"/>
    <property type="evidence" value="ECO:0007669"/>
    <property type="project" value="TreeGrafter"/>
</dbReference>
<keyword evidence="4" id="KW-0119">Carbohydrate metabolism</keyword>
<dbReference type="PANTHER" id="PTHR31297">
    <property type="entry name" value="GLUCAN ENDO-1,6-BETA-GLUCOSIDASE B"/>
    <property type="match status" value="1"/>
</dbReference>
<feature type="domain" description="Carbohydrate binding X2" evidence="10">
    <location>
        <begin position="383"/>
        <end position="459"/>
    </location>
</feature>
<evidence type="ECO:0000259" key="9">
    <source>
        <dbReference type="Pfam" id="PF00150"/>
    </source>
</evidence>
<dbReference type="RefSeq" id="WP_141448569.1">
    <property type="nucleotide sequence ID" value="NZ_CP041217.1"/>
</dbReference>
<dbReference type="PANTHER" id="PTHR31297:SF17">
    <property type="entry name" value="ENDOGLUCANASE"/>
    <property type="match status" value="1"/>
</dbReference>
<feature type="domain" description="Glycoside hydrolase family 5" evidence="9">
    <location>
        <begin position="65"/>
        <end position="347"/>
    </location>
</feature>
<dbReference type="InterPro" id="IPR014756">
    <property type="entry name" value="Ig_E-set"/>
</dbReference>
<feature type="chain" id="PRO_5021449654" evidence="8">
    <location>
        <begin position="33"/>
        <end position="572"/>
    </location>
</feature>
<keyword evidence="3" id="KW-0136">Cellulose degradation</keyword>
<evidence type="ECO:0000313" key="13">
    <source>
        <dbReference type="Proteomes" id="UP000316968"/>
    </source>
</evidence>
<evidence type="ECO:0000256" key="5">
    <source>
        <dbReference type="ARBA" id="ARBA00023295"/>
    </source>
</evidence>
<dbReference type="InterPro" id="IPR016282">
    <property type="entry name" value="Glyco_hydro_5_endoGlcnase_B"/>
</dbReference>
<protein>
    <submittedName>
        <fullName evidence="12">Cellulase family glycosylhydrolase</fullName>
    </submittedName>
</protein>
<dbReference type="Pfam" id="PF03442">
    <property type="entry name" value="CBM_X2"/>
    <property type="match status" value="1"/>
</dbReference>
<evidence type="ECO:0000313" key="12">
    <source>
        <dbReference type="EMBL" id="QDH22025.1"/>
    </source>
</evidence>
<accession>A0A4Y6V182</accession>
<evidence type="ECO:0000256" key="7">
    <source>
        <dbReference type="RuleBase" id="RU361153"/>
    </source>
</evidence>
<dbReference type="Proteomes" id="UP000316968">
    <property type="component" value="Chromosome"/>
</dbReference>
<dbReference type="SUPFAM" id="SSF51445">
    <property type="entry name" value="(Trans)glycosidases"/>
    <property type="match status" value="1"/>
</dbReference>
<proteinExistence type="inferred from homology"/>
<dbReference type="InterPro" id="IPR005102">
    <property type="entry name" value="Carbo-bd_X2"/>
</dbReference>
<evidence type="ECO:0000256" key="4">
    <source>
        <dbReference type="ARBA" id="ARBA00023277"/>
    </source>
</evidence>
<dbReference type="EMBL" id="CP041217">
    <property type="protein sequence ID" value="QDH22025.1"/>
    <property type="molecule type" value="Genomic_DNA"/>
</dbReference>
<keyword evidence="2 7" id="KW-0378">Hydrolase</keyword>
<evidence type="ECO:0000256" key="6">
    <source>
        <dbReference type="ARBA" id="ARBA00023326"/>
    </source>
</evidence>
<evidence type="ECO:0000256" key="2">
    <source>
        <dbReference type="ARBA" id="ARBA00022801"/>
    </source>
</evidence>
<dbReference type="Pfam" id="PF00150">
    <property type="entry name" value="Cellulase"/>
    <property type="match status" value="1"/>
</dbReference>
<reference evidence="12 13" key="1">
    <citation type="submission" date="2019-06" db="EMBL/GenBank/DDBJ databases">
        <title>Saccharibacillus brassicae sp. nov., an endophytic bacterium isolated from Chinese cabbage seeds (Brassica pekinensis).</title>
        <authorList>
            <person name="Jiang L."/>
            <person name="Lee J."/>
            <person name="Kim S.W."/>
        </authorList>
    </citation>
    <scope>NUCLEOTIDE SEQUENCE [LARGE SCALE GENOMIC DNA]</scope>
    <source>
        <strain evidence="13">KCTC 43072 / ATSA2</strain>
    </source>
</reference>
<dbReference type="InterPro" id="IPR001547">
    <property type="entry name" value="Glyco_hydro_5"/>
</dbReference>
<dbReference type="OrthoDB" id="9800955at2"/>
<dbReference type="KEGG" id="saca:FFV09_14945"/>
<comment type="similarity">
    <text evidence="7">Belongs to the glycosyl hydrolase 5 (cellulase A) family.</text>
</comment>
<keyword evidence="13" id="KW-1185">Reference proteome</keyword>
<sequence>MFKRRFKPAFSMLLAALLLLTLLPAAAGTASAAENPPKSPMQTYVDRMQPGWNLGNTLDSVGADETAWGNPRVTRELIKQISRQGFNSIRIPVTWDNHVGPAPEYKIDPAYLDRVAEVVGWARSENLYVLINVHHDSWVWISKMESNHDETLARYNAIWKQIADRFKNESDKLSFESVNEPRFTDGGTTDEAKAQSMLDELNLSFHKIVRDSGGKNATRPLVLSTLEASPSQERMDALYKTFEQLKADKNLIATVHYYGYWPFSVNVAGKTTFDAETQDNIVNTFDDVYETFTARGIPVILGEYGLLGFDQGLDVIEQGEKLKFFEFLTYYLKEKHIAGMWWDNGQHFSRTQYKWSDPELYEIIRSGQNQRSAVAESDLIQLRQGEKIADAVVQLQLNGNKLTSLKADGKRLTRNKEYTLNGETLTIPAATLERLTSGGKLGVNAVLTAGFTKGPDWNFYLTVHQTPVLSAASGTTTDFAIPTVFNGDKLATMEAVYVSGGSAGPNDWTSFKEFGRTFDPDYTANEIVLTQTLLDTLRDNDPVKLTFHFWSGDKVTYTVTKTGTSVSGQPTP</sequence>
<keyword evidence="1 8" id="KW-0732">Signal</keyword>
<evidence type="ECO:0000256" key="1">
    <source>
        <dbReference type="ARBA" id="ARBA00022729"/>
    </source>
</evidence>
<dbReference type="InterPro" id="IPR017853">
    <property type="entry name" value="GH"/>
</dbReference>
<dbReference type="InterPro" id="IPR013783">
    <property type="entry name" value="Ig-like_fold"/>
</dbReference>
<dbReference type="Pfam" id="PF18448">
    <property type="entry name" value="CBM46"/>
    <property type="match status" value="1"/>
</dbReference>
<dbReference type="SUPFAM" id="SSF81296">
    <property type="entry name" value="E set domains"/>
    <property type="match status" value="1"/>
</dbReference>
<evidence type="ECO:0000256" key="8">
    <source>
        <dbReference type="SAM" id="SignalP"/>
    </source>
</evidence>
<dbReference type="Gene3D" id="3.20.20.80">
    <property type="entry name" value="Glycosidases"/>
    <property type="match status" value="1"/>
</dbReference>